<evidence type="ECO:0000256" key="1">
    <source>
        <dbReference type="ARBA" id="ARBA00005417"/>
    </source>
</evidence>
<reference evidence="8" key="1">
    <citation type="submission" date="2017-05" db="EMBL/GenBank/DDBJ databases">
        <title>Complete and WGS of Bordetella genogroups.</title>
        <authorList>
            <person name="Spilker T."/>
            <person name="Lipuma J."/>
        </authorList>
    </citation>
    <scope>NUCLEOTIDE SEQUENCE [LARGE SCALE GENOMIC DNA]</scope>
    <source>
        <strain evidence="8">AU16122</strain>
    </source>
</reference>
<evidence type="ECO:0000313" key="7">
    <source>
        <dbReference type="EMBL" id="OZI35111.1"/>
    </source>
</evidence>
<dbReference type="GO" id="GO:0005524">
    <property type="term" value="F:ATP binding"/>
    <property type="evidence" value="ECO:0007669"/>
    <property type="project" value="UniProtKB-KW"/>
</dbReference>
<evidence type="ECO:0000256" key="2">
    <source>
        <dbReference type="ARBA" id="ARBA00022448"/>
    </source>
</evidence>
<evidence type="ECO:0000256" key="3">
    <source>
        <dbReference type="ARBA" id="ARBA00022475"/>
    </source>
</evidence>
<evidence type="ECO:0000256" key="4">
    <source>
        <dbReference type="ARBA" id="ARBA00022741"/>
    </source>
</evidence>
<keyword evidence="4" id="KW-0547">Nucleotide-binding</keyword>
<keyword evidence="5 7" id="KW-0067">ATP-binding</keyword>
<dbReference type="InterPro" id="IPR003593">
    <property type="entry name" value="AAA+_ATPase"/>
</dbReference>
<sequence length="278" mass="30571">MQSNAHAAAPPAAIAGLGADAEIDTAIDADGARADAVRVRRLNKRFGDLEVLRDISFAVGRGEIVALLGASGCGKSTLLNIISGLESADGGDLEIRGQPAARFRDWQKLGYLFQEDRLLPWRTLRDNVTLGLEARRVPKAERRRRAAAVLELVGLAAFAQAWPHQLSGGMRSRAALARSLVTEPDILLMDEPFSKLDPQTRAQMHEELLRIQAMKHTTILFVTHDVEEAVVLADRIVLLEPRPGRVREIADVPLARPRLATDRDVAEQTRLLRLKVVQ</sequence>
<dbReference type="GO" id="GO:0016887">
    <property type="term" value="F:ATP hydrolysis activity"/>
    <property type="evidence" value="ECO:0007669"/>
    <property type="project" value="InterPro"/>
</dbReference>
<dbReference type="Pfam" id="PF00005">
    <property type="entry name" value="ABC_tran"/>
    <property type="match status" value="1"/>
</dbReference>
<protein>
    <submittedName>
        <fullName evidence="7">Nitrate/sulfonate/bicarbonate ABC transporter ATP-binding protein</fullName>
    </submittedName>
</protein>
<dbReference type="AlphaFoldDB" id="A0A261SDH1"/>
<accession>A0A261SDH1</accession>
<keyword evidence="2" id="KW-0813">Transport</keyword>
<proteinExistence type="inferred from homology"/>
<dbReference type="CDD" id="cd03293">
    <property type="entry name" value="ABC_NrtD_SsuB_transporters"/>
    <property type="match status" value="1"/>
</dbReference>
<dbReference type="InterPro" id="IPR050166">
    <property type="entry name" value="ABC_transporter_ATP-bind"/>
</dbReference>
<dbReference type="OrthoDB" id="9783039at2"/>
<feature type="domain" description="ABC transporter" evidence="6">
    <location>
        <begin position="37"/>
        <end position="268"/>
    </location>
</feature>
<gene>
    <name evidence="7" type="ORF">CAL29_15570</name>
</gene>
<dbReference type="Proteomes" id="UP000216020">
    <property type="component" value="Unassembled WGS sequence"/>
</dbReference>
<name>A0A261SDH1_9BORD</name>
<keyword evidence="3" id="KW-0472">Membrane</keyword>
<comment type="caution">
    <text evidence="7">The sequence shown here is derived from an EMBL/GenBank/DDBJ whole genome shotgun (WGS) entry which is preliminary data.</text>
</comment>
<dbReference type="PANTHER" id="PTHR42788">
    <property type="entry name" value="TAURINE IMPORT ATP-BINDING PROTEIN-RELATED"/>
    <property type="match status" value="1"/>
</dbReference>
<dbReference type="SUPFAM" id="SSF52540">
    <property type="entry name" value="P-loop containing nucleoside triphosphate hydrolases"/>
    <property type="match status" value="1"/>
</dbReference>
<dbReference type="PANTHER" id="PTHR42788:SF13">
    <property type="entry name" value="ALIPHATIC SULFONATES IMPORT ATP-BINDING PROTEIN SSUB"/>
    <property type="match status" value="1"/>
</dbReference>
<dbReference type="InterPro" id="IPR017871">
    <property type="entry name" value="ABC_transporter-like_CS"/>
</dbReference>
<dbReference type="PROSITE" id="PS50893">
    <property type="entry name" value="ABC_TRANSPORTER_2"/>
    <property type="match status" value="1"/>
</dbReference>
<dbReference type="PROSITE" id="PS00211">
    <property type="entry name" value="ABC_TRANSPORTER_1"/>
    <property type="match status" value="1"/>
</dbReference>
<dbReference type="InterPro" id="IPR003439">
    <property type="entry name" value="ABC_transporter-like_ATP-bd"/>
</dbReference>
<keyword evidence="8" id="KW-1185">Reference proteome</keyword>
<evidence type="ECO:0000259" key="6">
    <source>
        <dbReference type="PROSITE" id="PS50893"/>
    </source>
</evidence>
<organism evidence="7 8">
    <name type="scientific">Bordetella genomosp. 10</name>
    <dbReference type="NCBI Taxonomy" id="1416804"/>
    <lineage>
        <taxon>Bacteria</taxon>
        <taxon>Pseudomonadati</taxon>
        <taxon>Pseudomonadota</taxon>
        <taxon>Betaproteobacteria</taxon>
        <taxon>Burkholderiales</taxon>
        <taxon>Alcaligenaceae</taxon>
        <taxon>Bordetella</taxon>
    </lineage>
</organism>
<dbReference type="SMART" id="SM00382">
    <property type="entry name" value="AAA"/>
    <property type="match status" value="1"/>
</dbReference>
<evidence type="ECO:0000256" key="5">
    <source>
        <dbReference type="ARBA" id="ARBA00022840"/>
    </source>
</evidence>
<dbReference type="InterPro" id="IPR027417">
    <property type="entry name" value="P-loop_NTPase"/>
</dbReference>
<comment type="similarity">
    <text evidence="1">Belongs to the ABC transporter superfamily.</text>
</comment>
<evidence type="ECO:0000313" key="8">
    <source>
        <dbReference type="Proteomes" id="UP000216020"/>
    </source>
</evidence>
<keyword evidence="3" id="KW-1003">Cell membrane</keyword>
<dbReference type="EMBL" id="NEVM01000002">
    <property type="protein sequence ID" value="OZI35111.1"/>
    <property type="molecule type" value="Genomic_DNA"/>
</dbReference>
<dbReference type="Gene3D" id="3.40.50.300">
    <property type="entry name" value="P-loop containing nucleotide triphosphate hydrolases"/>
    <property type="match status" value="1"/>
</dbReference>